<sequence length="105" mass="11756">MGGNMVWKLKAPGGTAGRKRGQRSLMQGEVIPGKAPHCSPRSPMRQRRSGGMRPAHNKIQSHYPHTYVDRIATVTKKKSVLNKPRVARKCDIVTLDGERGERRSR</sequence>
<gene>
    <name evidence="2" type="ORF">PLEPLA_LOCUS9275</name>
</gene>
<feature type="region of interest" description="Disordered" evidence="1">
    <location>
        <begin position="1"/>
        <end position="62"/>
    </location>
</feature>
<dbReference type="AlphaFoldDB" id="A0A9N7U152"/>
<dbReference type="EMBL" id="CADEAL010000522">
    <property type="protein sequence ID" value="CAB1421393.1"/>
    <property type="molecule type" value="Genomic_DNA"/>
</dbReference>
<proteinExistence type="predicted"/>
<evidence type="ECO:0000313" key="3">
    <source>
        <dbReference type="Proteomes" id="UP001153269"/>
    </source>
</evidence>
<organism evidence="2 3">
    <name type="scientific">Pleuronectes platessa</name>
    <name type="common">European plaice</name>
    <dbReference type="NCBI Taxonomy" id="8262"/>
    <lineage>
        <taxon>Eukaryota</taxon>
        <taxon>Metazoa</taxon>
        <taxon>Chordata</taxon>
        <taxon>Craniata</taxon>
        <taxon>Vertebrata</taxon>
        <taxon>Euteleostomi</taxon>
        <taxon>Actinopterygii</taxon>
        <taxon>Neopterygii</taxon>
        <taxon>Teleostei</taxon>
        <taxon>Neoteleostei</taxon>
        <taxon>Acanthomorphata</taxon>
        <taxon>Carangaria</taxon>
        <taxon>Pleuronectiformes</taxon>
        <taxon>Pleuronectoidei</taxon>
        <taxon>Pleuronectidae</taxon>
        <taxon>Pleuronectes</taxon>
    </lineage>
</organism>
<dbReference type="Proteomes" id="UP001153269">
    <property type="component" value="Unassembled WGS sequence"/>
</dbReference>
<evidence type="ECO:0000313" key="2">
    <source>
        <dbReference type="EMBL" id="CAB1421393.1"/>
    </source>
</evidence>
<reference evidence="2" key="1">
    <citation type="submission" date="2020-03" db="EMBL/GenBank/DDBJ databases">
        <authorList>
            <person name="Weist P."/>
        </authorList>
    </citation>
    <scope>NUCLEOTIDE SEQUENCE</scope>
</reference>
<protein>
    <submittedName>
        <fullName evidence="2">Uncharacterized protein</fullName>
    </submittedName>
</protein>
<evidence type="ECO:0000256" key="1">
    <source>
        <dbReference type="SAM" id="MobiDB-lite"/>
    </source>
</evidence>
<name>A0A9N7U152_PLEPL</name>
<accession>A0A9N7U152</accession>
<keyword evidence="3" id="KW-1185">Reference proteome</keyword>
<comment type="caution">
    <text evidence="2">The sequence shown here is derived from an EMBL/GenBank/DDBJ whole genome shotgun (WGS) entry which is preliminary data.</text>
</comment>